<dbReference type="Pfam" id="PF14559">
    <property type="entry name" value="TPR_19"/>
    <property type="match status" value="1"/>
</dbReference>
<dbReference type="InterPro" id="IPR014710">
    <property type="entry name" value="RmlC-like_jellyroll"/>
</dbReference>
<accession>A0A6J6N966</accession>
<name>A0A6J6N966_9ZZZZ</name>
<proteinExistence type="predicted"/>
<dbReference type="SUPFAM" id="SSF48452">
    <property type="entry name" value="TPR-like"/>
    <property type="match status" value="1"/>
</dbReference>
<organism evidence="1">
    <name type="scientific">freshwater metagenome</name>
    <dbReference type="NCBI Taxonomy" id="449393"/>
    <lineage>
        <taxon>unclassified sequences</taxon>
        <taxon>metagenomes</taxon>
        <taxon>ecological metagenomes</taxon>
    </lineage>
</organism>
<reference evidence="1" key="1">
    <citation type="submission" date="2020-05" db="EMBL/GenBank/DDBJ databases">
        <authorList>
            <person name="Chiriac C."/>
            <person name="Salcher M."/>
            <person name="Ghai R."/>
            <person name="Kavagutti S V."/>
        </authorList>
    </citation>
    <scope>NUCLEOTIDE SEQUENCE</scope>
</reference>
<dbReference type="SUPFAM" id="SSF51182">
    <property type="entry name" value="RmlC-like cupins"/>
    <property type="match status" value="1"/>
</dbReference>
<protein>
    <submittedName>
        <fullName evidence="1">Unannotated protein</fullName>
    </submittedName>
</protein>
<dbReference type="EMBL" id="CAEZXP010000001">
    <property type="protein sequence ID" value="CAB4682649.1"/>
    <property type="molecule type" value="Genomic_DNA"/>
</dbReference>
<dbReference type="Gene3D" id="1.25.40.10">
    <property type="entry name" value="Tetratricopeptide repeat domain"/>
    <property type="match status" value="1"/>
</dbReference>
<dbReference type="NCBIfam" id="NF047558">
    <property type="entry name" value="TPR_END_plus"/>
    <property type="match status" value="1"/>
</dbReference>
<dbReference type="InterPro" id="IPR011051">
    <property type="entry name" value="RmlC_Cupin_sf"/>
</dbReference>
<gene>
    <name evidence="1" type="ORF">UFOPK2399_00051</name>
</gene>
<dbReference type="Gene3D" id="2.60.120.10">
    <property type="entry name" value="Jelly Rolls"/>
    <property type="match status" value="1"/>
</dbReference>
<sequence>MSGYDVTRLDDLDKIPVAEGLEWRPVRRRFDVRAFGVNAYTVDHPGGHVVEEHDELGPGGAGGHEELYVVLRGHATFTIDGDTIEAPAGTLIFIRDPALKRVAIAEQADTAVLAVGGAAGKAYEVSPWEYTFASTPLLKAGRAKEAEAILLDGLAHHPGNPAILYNLACAEALAGEYASALVHLRTSIETDAKYAAFAKTDPDFDALRREPGFPA</sequence>
<dbReference type="InterPro" id="IPR011990">
    <property type="entry name" value="TPR-like_helical_dom_sf"/>
</dbReference>
<evidence type="ECO:0000313" key="1">
    <source>
        <dbReference type="EMBL" id="CAB4682649.1"/>
    </source>
</evidence>
<dbReference type="AlphaFoldDB" id="A0A6J6N966"/>